<evidence type="ECO:0000313" key="2">
    <source>
        <dbReference type="EMBL" id="ADV67895.1"/>
    </source>
</evidence>
<dbReference type="KEGG" id="dmr:Deima_2257"/>
<dbReference type="AlphaFoldDB" id="E8UA06"/>
<reference evidence="3" key="2">
    <citation type="submission" date="2011-01" db="EMBL/GenBank/DDBJ databases">
        <title>The complete genome of Deinococcus maricopensis DSM 21211.</title>
        <authorList>
            <consortium name="US DOE Joint Genome Institute (JGI-PGF)"/>
            <person name="Lucas S."/>
            <person name="Copeland A."/>
            <person name="Lapidus A."/>
            <person name="Goodwin L."/>
            <person name="Pitluck S."/>
            <person name="Kyrpides N."/>
            <person name="Mavromatis K."/>
            <person name="Pagani I."/>
            <person name="Ivanova N."/>
            <person name="Ovchinnikova G."/>
            <person name="Zeytun A."/>
            <person name="Detter J.C."/>
            <person name="Han C."/>
            <person name="Land M."/>
            <person name="Hauser L."/>
            <person name="Markowitz V."/>
            <person name="Cheng J.-F."/>
            <person name="Hugenholtz P."/>
            <person name="Woyke T."/>
            <person name="Wu D."/>
            <person name="Pukall R."/>
            <person name="Gehrich-Schroeter G."/>
            <person name="Brambilla E."/>
            <person name="Klenk H.-P."/>
            <person name="Eisen J.A."/>
        </authorList>
    </citation>
    <scope>NUCLEOTIDE SEQUENCE [LARGE SCALE GENOMIC DNA]</scope>
    <source>
        <strain evidence="3">DSM 21211 / LMG 22137 / NRRL B-23946 / LB-34</strain>
    </source>
</reference>
<evidence type="ECO:0000313" key="3">
    <source>
        <dbReference type="Proteomes" id="UP000008635"/>
    </source>
</evidence>
<dbReference type="EMBL" id="CP002454">
    <property type="protein sequence ID" value="ADV67895.1"/>
    <property type="molecule type" value="Genomic_DNA"/>
</dbReference>
<sequence>MLRAWTTRRAAVGTGERMTDYTNGLGADTNVDVDDTMGGVQSSATSTTPSGVPGPADQAGVSSDTGPRSMEPEEDVSLRDELEGAPAPVADGLPTSVNGDRNADTAE</sequence>
<dbReference type="STRING" id="709986.Deima_2257"/>
<gene>
    <name evidence="2" type="ordered locus">Deima_2257</name>
</gene>
<reference evidence="2 3" key="1">
    <citation type="journal article" date="2011" name="Stand. Genomic Sci.">
        <title>Complete genome sequence of Deinococcus maricopensis type strain (LB-34).</title>
        <authorList>
            <person name="Pukall R."/>
            <person name="Zeytun A."/>
            <person name="Lucas S."/>
            <person name="Lapidus A."/>
            <person name="Hammon N."/>
            <person name="Deshpande S."/>
            <person name="Nolan M."/>
            <person name="Cheng J.F."/>
            <person name="Pitluck S."/>
            <person name="Liolios K."/>
            <person name="Pagani I."/>
            <person name="Mikhailova N."/>
            <person name="Ivanova N."/>
            <person name="Mavromatis K."/>
            <person name="Pati A."/>
            <person name="Tapia R."/>
            <person name="Han C."/>
            <person name="Goodwin L."/>
            <person name="Chen A."/>
            <person name="Palaniappan K."/>
            <person name="Land M."/>
            <person name="Hauser L."/>
            <person name="Chang Y.J."/>
            <person name="Jeffries C.D."/>
            <person name="Brambilla E.M."/>
            <person name="Rohde M."/>
            <person name="Goker M."/>
            <person name="Detter J.C."/>
            <person name="Woyke T."/>
            <person name="Bristow J."/>
            <person name="Eisen J.A."/>
            <person name="Markowitz V."/>
            <person name="Hugenholtz P."/>
            <person name="Kyrpides N.C."/>
            <person name="Klenk H.P."/>
        </authorList>
    </citation>
    <scope>NUCLEOTIDE SEQUENCE [LARGE SCALE GENOMIC DNA]</scope>
    <source>
        <strain evidence="3">DSM 21211 / LMG 22137 / NRRL B-23946 / LB-34</strain>
    </source>
</reference>
<organism evidence="2 3">
    <name type="scientific">Deinococcus maricopensis (strain DSM 21211 / LMG 22137 / NRRL B-23946 / LB-34)</name>
    <dbReference type="NCBI Taxonomy" id="709986"/>
    <lineage>
        <taxon>Bacteria</taxon>
        <taxon>Thermotogati</taxon>
        <taxon>Deinococcota</taxon>
        <taxon>Deinococci</taxon>
        <taxon>Deinococcales</taxon>
        <taxon>Deinococcaceae</taxon>
        <taxon>Deinococcus</taxon>
    </lineage>
</organism>
<feature type="region of interest" description="Disordered" evidence="1">
    <location>
        <begin position="1"/>
        <end position="107"/>
    </location>
</feature>
<name>E8UA06_DEIML</name>
<protein>
    <submittedName>
        <fullName evidence="2">Uncharacterized protein</fullName>
    </submittedName>
</protein>
<keyword evidence="3" id="KW-1185">Reference proteome</keyword>
<proteinExistence type="predicted"/>
<evidence type="ECO:0000256" key="1">
    <source>
        <dbReference type="SAM" id="MobiDB-lite"/>
    </source>
</evidence>
<feature type="compositionally biased region" description="Polar residues" evidence="1">
    <location>
        <begin position="39"/>
        <end position="50"/>
    </location>
</feature>
<dbReference type="HOGENOM" id="CLU_2205745_0_0_0"/>
<accession>E8UA06</accession>
<dbReference type="Proteomes" id="UP000008635">
    <property type="component" value="Chromosome"/>
</dbReference>